<dbReference type="InterPro" id="IPR007367">
    <property type="entry name" value="DUF433"/>
</dbReference>
<dbReference type="Pfam" id="PF04255">
    <property type="entry name" value="DUF433"/>
    <property type="match status" value="1"/>
</dbReference>
<dbReference type="AlphaFoldDB" id="A0A3D8P8D6"/>
<organism evidence="1 2">
    <name type="scientific">Ammonifex thiophilus</name>
    <dbReference type="NCBI Taxonomy" id="444093"/>
    <lineage>
        <taxon>Bacteria</taxon>
        <taxon>Bacillati</taxon>
        <taxon>Bacillota</taxon>
        <taxon>Clostridia</taxon>
        <taxon>Thermoanaerobacterales</taxon>
        <taxon>Thermoanaerobacteraceae</taxon>
        <taxon>Ammonifex</taxon>
    </lineage>
</organism>
<dbReference type="SUPFAM" id="SSF46689">
    <property type="entry name" value="Homeodomain-like"/>
    <property type="match status" value="1"/>
</dbReference>
<keyword evidence="2" id="KW-1185">Reference proteome</keyword>
<dbReference type="RefSeq" id="WP_115791789.1">
    <property type="nucleotide sequence ID" value="NZ_QSLN01000001.1"/>
</dbReference>
<evidence type="ECO:0000313" key="2">
    <source>
        <dbReference type="Proteomes" id="UP000256329"/>
    </source>
</evidence>
<dbReference type="EMBL" id="QSLN01000001">
    <property type="protein sequence ID" value="RDV84795.1"/>
    <property type="molecule type" value="Genomic_DNA"/>
</dbReference>
<dbReference type="Proteomes" id="UP000256329">
    <property type="component" value="Unassembled WGS sequence"/>
</dbReference>
<dbReference type="PANTHER" id="PTHR34849">
    <property type="entry name" value="SSL5025 PROTEIN"/>
    <property type="match status" value="1"/>
</dbReference>
<reference evidence="1 2" key="1">
    <citation type="submission" date="2018-08" db="EMBL/GenBank/DDBJ databases">
        <title>Form III RuBisCO-mediated autotrophy in Thermodesulfobium bacteria.</title>
        <authorList>
            <person name="Toshchakov S.V."/>
            <person name="Kublanov I.V."/>
            <person name="Frolov E."/>
            <person name="Bonch-Osmolovskaya E.A."/>
            <person name="Tourova T.P."/>
            <person name="Chernych N.A."/>
            <person name="Lebedinsky A.V."/>
        </authorList>
    </citation>
    <scope>NUCLEOTIDE SEQUENCE [LARGE SCALE GENOMIC DNA]</scope>
    <source>
        <strain evidence="1 2">SR</strain>
    </source>
</reference>
<dbReference type="InterPro" id="IPR009057">
    <property type="entry name" value="Homeodomain-like_sf"/>
</dbReference>
<comment type="caution">
    <text evidence="1">The sequence shown here is derived from an EMBL/GenBank/DDBJ whole genome shotgun (WGS) entry which is preliminary data.</text>
</comment>
<proteinExistence type="predicted"/>
<dbReference type="InterPro" id="IPR036388">
    <property type="entry name" value="WH-like_DNA-bd_sf"/>
</dbReference>
<dbReference type="Gene3D" id="1.10.10.10">
    <property type="entry name" value="Winged helix-like DNA-binding domain superfamily/Winged helix DNA-binding domain"/>
    <property type="match status" value="1"/>
</dbReference>
<sequence length="75" mass="8329">MREILPGIIVDPEIRGGKPVIKGMRVPVDVLLGKLAGGATYEEMMQEYDLTREQIFAALRYAAAVLSEERVRAIL</sequence>
<protein>
    <submittedName>
        <fullName evidence="1">DUF433 domain-containing protein</fullName>
    </submittedName>
</protein>
<accession>A0A3D8P8D6</accession>
<dbReference type="OrthoDB" id="9808242at2"/>
<name>A0A3D8P8D6_9THEO</name>
<dbReference type="PANTHER" id="PTHR34849:SF3">
    <property type="entry name" value="SSR2962 PROTEIN"/>
    <property type="match status" value="1"/>
</dbReference>
<gene>
    <name evidence="1" type="ORF">DXX99_01765</name>
</gene>
<evidence type="ECO:0000313" key="1">
    <source>
        <dbReference type="EMBL" id="RDV84795.1"/>
    </source>
</evidence>